<gene>
    <name evidence="1" type="ORF">K1T71_007707</name>
</gene>
<proteinExistence type="predicted"/>
<organism evidence="1 2">
    <name type="scientific">Dendrolimus kikuchii</name>
    <dbReference type="NCBI Taxonomy" id="765133"/>
    <lineage>
        <taxon>Eukaryota</taxon>
        <taxon>Metazoa</taxon>
        <taxon>Ecdysozoa</taxon>
        <taxon>Arthropoda</taxon>
        <taxon>Hexapoda</taxon>
        <taxon>Insecta</taxon>
        <taxon>Pterygota</taxon>
        <taxon>Neoptera</taxon>
        <taxon>Endopterygota</taxon>
        <taxon>Lepidoptera</taxon>
        <taxon>Glossata</taxon>
        <taxon>Ditrysia</taxon>
        <taxon>Bombycoidea</taxon>
        <taxon>Lasiocampidae</taxon>
        <taxon>Dendrolimus</taxon>
    </lineage>
</organism>
<keyword evidence="2" id="KW-1185">Reference proteome</keyword>
<reference evidence="1 2" key="1">
    <citation type="journal article" date="2021" name="Front. Genet.">
        <title>Chromosome-Level Genome Assembly Reveals Significant Gene Expansion in the Toll and IMD Signaling Pathways of Dendrolimus kikuchii.</title>
        <authorList>
            <person name="Zhou J."/>
            <person name="Wu P."/>
            <person name="Xiong Z."/>
            <person name="Liu N."/>
            <person name="Zhao N."/>
            <person name="Ji M."/>
            <person name="Qiu Y."/>
            <person name="Yang B."/>
        </authorList>
    </citation>
    <scope>NUCLEOTIDE SEQUENCE [LARGE SCALE GENOMIC DNA]</scope>
    <source>
        <strain evidence="1">Ann1</strain>
    </source>
</reference>
<sequence>MFTTVEEMAMNGLLFISNAAKVPSMCLKASKFVQNVLYIKIKGNSESALPEISRQIVNIYSKTAAPVNQLDIRLMVKPHHCIKRLKTNYPIDVILYDSTLEYEVDNLRQSIESLKTSHKVQSICSSETSQVQPIDEAVKTYDYVALGGTFDRLHNGHKILLSQAALRATKHVTVGVADMSIIQSKKLWELIEPLEERMKAVLNFLTDINPDLEYNVFPLQDLYGPTKDDPKFQLIVVSEETLRGANKINEKRIEKGYHPMDVHVIGLAEDKHPQRVDGEEEDKVSSSNQRMRLLGTQLRPPKRNPHIPDWPYVIGLAGGIASGKSNITEKLKAKGAAVVNCDIIAHELYKPGMPLNQTLAETFGKHIITDNGEVDRKALGSIVFSEQKQLEKLNALMWPAVIEEAQKRIRALGEQGYKVVVMEAAVMVRAKWYDYCHQLWSVIIPSAEAIKRLQERNALSEEEAKKRVEAQPSNQEQVEHANIVFSPYWSYEYTQMQIDRAWEHLQEILKSRQ</sequence>
<name>A0ACC1CXZ7_9NEOP</name>
<accession>A0ACC1CXZ7</accession>
<evidence type="ECO:0000313" key="1">
    <source>
        <dbReference type="EMBL" id="KAJ0176528.1"/>
    </source>
</evidence>
<protein>
    <submittedName>
        <fullName evidence="1">Uncharacterized protein</fullName>
    </submittedName>
</protein>
<dbReference type="Proteomes" id="UP000824533">
    <property type="component" value="Linkage Group LG13"/>
</dbReference>
<dbReference type="EMBL" id="CM034399">
    <property type="protein sequence ID" value="KAJ0176528.1"/>
    <property type="molecule type" value="Genomic_DNA"/>
</dbReference>
<comment type="caution">
    <text evidence="1">The sequence shown here is derived from an EMBL/GenBank/DDBJ whole genome shotgun (WGS) entry which is preliminary data.</text>
</comment>
<evidence type="ECO:0000313" key="2">
    <source>
        <dbReference type="Proteomes" id="UP000824533"/>
    </source>
</evidence>